<gene>
    <name evidence="2" type="ORF">BDP27DRAFT_1337665</name>
</gene>
<feature type="transmembrane region" description="Helical" evidence="1">
    <location>
        <begin position="16"/>
        <end position="34"/>
    </location>
</feature>
<evidence type="ECO:0000313" key="3">
    <source>
        <dbReference type="Proteomes" id="UP000772434"/>
    </source>
</evidence>
<accession>A0A9P5PEJ9</accession>
<organism evidence="2 3">
    <name type="scientific">Rhodocollybia butyracea</name>
    <dbReference type="NCBI Taxonomy" id="206335"/>
    <lineage>
        <taxon>Eukaryota</taxon>
        <taxon>Fungi</taxon>
        <taxon>Dikarya</taxon>
        <taxon>Basidiomycota</taxon>
        <taxon>Agaricomycotina</taxon>
        <taxon>Agaricomycetes</taxon>
        <taxon>Agaricomycetidae</taxon>
        <taxon>Agaricales</taxon>
        <taxon>Marasmiineae</taxon>
        <taxon>Omphalotaceae</taxon>
        <taxon>Rhodocollybia</taxon>
    </lineage>
</organism>
<dbReference type="AlphaFoldDB" id="A0A9P5PEJ9"/>
<protein>
    <submittedName>
        <fullName evidence="2">Uncharacterized protein</fullName>
    </submittedName>
</protein>
<evidence type="ECO:0000256" key="1">
    <source>
        <dbReference type="SAM" id="Phobius"/>
    </source>
</evidence>
<sequence length="120" mass="13701">MLCLWTYSAADQQQRLRVFLVFLLVIFGDGQIVLRVDRLSKTGKHLRGWQIGFANGGVEVRVLPVQDEEQIRERPVGCEKTSGKRSARNTWLPLGRQAKARELSTADIMFCRILVNLFGR</sequence>
<keyword evidence="3" id="KW-1185">Reference proteome</keyword>
<dbReference type="EMBL" id="JADNRY010000192">
    <property type="protein sequence ID" value="KAF9061717.1"/>
    <property type="molecule type" value="Genomic_DNA"/>
</dbReference>
<evidence type="ECO:0000313" key="2">
    <source>
        <dbReference type="EMBL" id="KAF9061717.1"/>
    </source>
</evidence>
<comment type="caution">
    <text evidence="2">The sequence shown here is derived from an EMBL/GenBank/DDBJ whole genome shotgun (WGS) entry which is preliminary data.</text>
</comment>
<keyword evidence="1" id="KW-1133">Transmembrane helix</keyword>
<keyword evidence="1" id="KW-0812">Transmembrane</keyword>
<dbReference type="Proteomes" id="UP000772434">
    <property type="component" value="Unassembled WGS sequence"/>
</dbReference>
<reference evidence="2" key="1">
    <citation type="submission" date="2020-11" db="EMBL/GenBank/DDBJ databases">
        <authorList>
            <consortium name="DOE Joint Genome Institute"/>
            <person name="Ahrendt S."/>
            <person name="Riley R."/>
            <person name="Andreopoulos W."/>
            <person name="Labutti K."/>
            <person name="Pangilinan J."/>
            <person name="Ruiz-Duenas F.J."/>
            <person name="Barrasa J.M."/>
            <person name="Sanchez-Garcia M."/>
            <person name="Camarero S."/>
            <person name="Miyauchi S."/>
            <person name="Serrano A."/>
            <person name="Linde D."/>
            <person name="Babiker R."/>
            <person name="Drula E."/>
            <person name="Ayuso-Fernandez I."/>
            <person name="Pacheco R."/>
            <person name="Padilla G."/>
            <person name="Ferreira P."/>
            <person name="Barriuso J."/>
            <person name="Kellner H."/>
            <person name="Castanera R."/>
            <person name="Alfaro M."/>
            <person name="Ramirez L."/>
            <person name="Pisabarro A.G."/>
            <person name="Kuo A."/>
            <person name="Tritt A."/>
            <person name="Lipzen A."/>
            <person name="He G."/>
            <person name="Yan M."/>
            <person name="Ng V."/>
            <person name="Cullen D."/>
            <person name="Martin F."/>
            <person name="Rosso M.-N."/>
            <person name="Henrissat B."/>
            <person name="Hibbett D."/>
            <person name="Martinez A.T."/>
            <person name="Grigoriev I.V."/>
        </authorList>
    </citation>
    <scope>NUCLEOTIDE SEQUENCE</scope>
    <source>
        <strain evidence="2">AH 40177</strain>
    </source>
</reference>
<name>A0A9P5PEJ9_9AGAR</name>
<proteinExistence type="predicted"/>
<keyword evidence="1" id="KW-0472">Membrane</keyword>